<gene>
    <name evidence="1" type="ORF">M422DRAFT_181076</name>
</gene>
<dbReference type="PANTHER" id="PTHR33096">
    <property type="entry name" value="CXC2 DOMAIN-CONTAINING PROTEIN"/>
    <property type="match status" value="1"/>
</dbReference>
<dbReference type="EMBL" id="KN837191">
    <property type="protein sequence ID" value="KIJ35182.1"/>
    <property type="molecule type" value="Genomic_DNA"/>
</dbReference>
<sequence length="107" mass="12369">MLKGILPDDVFDECERSLIVAQEATAKASGKYYVDMGLMALICWHDHLLWVVNLTTPGEKQFYTFTLINHLMWEIPAHWRVGLLYNIACQLERSMVKARINGSYYSD</sequence>
<keyword evidence="2" id="KW-1185">Reference proteome</keyword>
<dbReference type="Pfam" id="PF18758">
    <property type="entry name" value="KDZ"/>
    <property type="match status" value="1"/>
</dbReference>
<reference evidence="1 2" key="1">
    <citation type="submission" date="2014-06" db="EMBL/GenBank/DDBJ databases">
        <title>Evolutionary Origins and Diversification of the Mycorrhizal Mutualists.</title>
        <authorList>
            <consortium name="DOE Joint Genome Institute"/>
            <consortium name="Mycorrhizal Genomics Consortium"/>
            <person name="Kohler A."/>
            <person name="Kuo A."/>
            <person name="Nagy L.G."/>
            <person name="Floudas D."/>
            <person name="Copeland A."/>
            <person name="Barry K.W."/>
            <person name="Cichocki N."/>
            <person name="Veneault-Fourrey C."/>
            <person name="LaButti K."/>
            <person name="Lindquist E.A."/>
            <person name="Lipzen A."/>
            <person name="Lundell T."/>
            <person name="Morin E."/>
            <person name="Murat C."/>
            <person name="Riley R."/>
            <person name="Ohm R."/>
            <person name="Sun H."/>
            <person name="Tunlid A."/>
            <person name="Henrissat B."/>
            <person name="Grigoriev I.V."/>
            <person name="Hibbett D.S."/>
            <person name="Martin F."/>
        </authorList>
    </citation>
    <scope>NUCLEOTIDE SEQUENCE [LARGE SCALE GENOMIC DNA]</scope>
    <source>
        <strain evidence="1 2">SS14</strain>
    </source>
</reference>
<dbReference type="PANTHER" id="PTHR33096:SF1">
    <property type="entry name" value="CXC1-LIKE CYSTEINE CLUSTER ASSOCIATED WITH KDZ TRANSPOSASES DOMAIN-CONTAINING PROTEIN"/>
    <property type="match status" value="1"/>
</dbReference>
<evidence type="ECO:0000313" key="2">
    <source>
        <dbReference type="Proteomes" id="UP000054279"/>
    </source>
</evidence>
<dbReference type="HOGENOM" id="CLU_175752_0_0_1"/>
<dbReference type="InterPro" id="IPR040521">
    <property type="entry name" value="KDZ"/>
</dbReference>
<proteinExistence type="predicted"/>
<name>A0A0C9V0N1_SPHS4</name>
<protein>
    <submittedName>
        <fullName evidence="1">Uncharacterized protein</fullName>
    </submittedName>
</protein>
<dbReference type="OrthoDB" id="3364670at2759"/>
<dbReference type="AlphaFoldDB" id="A0A0C9V0N1"/>
<evidence type="ECO:0000313" key="1">
    <source>
        <dbReference type="EMBL" id="KIJ35182.1"/>
    </source>
</evidence>
<dbReference type="Proteomes" id="UP000054279">
    <property type="component" value="Unassembled WGS sequence"/>
</dbReference>
<accession>A0A0C9V0N1</accession>
<organism evidence="1 2">
    <name type="scientific">Sphaerobolus stellatus (strain SS14)</name>
    <dbReference type="NCBI Taxonomy" id="990650"/>
    <lineage>
        <taxon>Eukaryota</taxon>
        <taxon>Fungi</taxon>
        <taxon>Dikarya</taxon>
        <taxon>Basidiomycota</taxon>
        <taxon>Agaricomycotina</taxon>
        <taxon>Agaricomycetes</taxon>
        <taxon>Phallomycetidae</taxon>
        <taxon>Geastrales</taxon>
        <taxon>Sphaerobolaceae</taxon>
        <taxon>Sphaerobolus</taxon>
    </lineage>
</organism>